<dbReference type="PANTHER" id="PTHR38731">
    <property type="entry name" value="LIPL45-RELATED LIPOPROTEIN-RELATED"/>
    <property type="match status" value="1"/>
</dbReference>
<dbReference type="EMBL" id="CP048685">
    <property type="protein sequence ID" value="QPJ60897.1"/>
    <property type="molecule type" value="Genomic_DNA"/>
</dbReference>
<evidence type="ECO:0000259" key="1">
    <source>
        <dbReference type="Pfam" id="PF04773"/>
    </source>
</evidence>
<organism evidence="2 3">
    <name type="scientific">Candidatus Nitronauta litoralis</name>
    <dbReference type="NCBI Taxonomy" id="2705533"/>
    <lineage>
        <taxon>Bacteria</taxon>
        <taxon>Pseudomonadati</taxon>
        <taxon>Nitrospinota/Tectimicrobiota group</taxon>
        <taxon>Nitrospinota</taxon>
        <taxon>Nitrospinia</taxon>
        <taxon>Nitrospinales</taxon>
        <taxon>Nitrospinaceae</taxon>
        <taxon>Candidatus Nitronauta</taxon>
    </lineage>
</organism>
<accession>A0A7T0BU75</accession>
<dbReference type="PANTHER" id="PTHR38731:SF1">
    <property type="entry name" value="FECR PROTEIN DOMAIN-CONTAINING PROTEIN"/>
    <property type="match status" value="1"/>
</dbReference>
<dbReference type="AlphaFoldDB" id="A0A7T0BU75"/>
<dbReference type="KEGG" id="nli:G3M70_02935"/>
<reference evidence="2 3" key="1">
    <citation type="submission" date="2020-02" db="EMBL/GenBank/DDBJ databases">
        <title>Genomic and physiological characterization of two novel Nitrospinaceae genera.</title>
        <authorList>
            <person name="Mueller A.J."/>
            <person name="Jung M.-Y."/>
            <person name="Strachan C.R."/>
            <person name="Herbold C.W."/>
            <person name="Kirkegaard R.H."/>
            <person name="Daims H."/>
        </authorList>
    </citation>
    <scope>NUCLEOTIDE SEQUENCE [LARGE SCALE GENOMIC DNA]</scope>
    <source>
        <strain evidence="2">EB</strain>
    </source>
</reference>
<dbReference type="Proteomes" id="UP000594688">
    <property type="component" value="Chromosome"/>
</dbReference>
<dbReference type="Gene3D" id="2.60.120.1440">
    <property type="match status" value="1"/>
</dbReference>
<name>A0A7T0BU75_9BACT</name>
<evidence type="ECO:0000313" key="2">
    <source>
        <dbReference type="EMBL" id="QPJ60897.1"/>
    </source>
</evidence>
<gene>
    <name evidence="2" type="ORF">G3M70_02935</name>
</gene>
<sequence>MRPYSKAIRNRFWSFTVFPFLVLSFFLIQEGVALAQKAATLSKVQGNVRVFEAGSNRGKKGRDGMALFVNSTIKTLGANSRADIIYIRGDVVRVMPNTDVTLGDTRLEEDKSTTKLKLAAGKIFNVVNKLTEGSTYEVQTRTATAGVKGTVWSAETASQDTFMVKEGKVEVDAAQQKVLVADLKKSTVQGGQPPGDPQDLSPEEIAMFDILDDLLESIKTDIKEEIQESIKEDIIQNAIENEMDMDMH</sequence>
<feature type="domain" description="FecR protein" evidence="1">
    <location>
        <begin position="77"/>
        <end position="170"/>
    </location>
</feature>
<dbReference type="Pfam" id="PF04773">
    <property type="entry name" value="FecR"/>
    <property type="match status" value="1"/>
</dbReference>
<protein>
    <submittedName>
        <fullName evidence="2">FecR domain-containing protein</fullName>
    </submittedName>
</protein>
<dbReference type="InterPro" id="IPR006860">
    <property type="entry name" value="FecR"/>
</dbReference>
<evidence type="ECO:0000313" key="3">
    <source>
        <dbReference type="Proteomes" id="UP000594688"/>
    </source>
</evidence>
<proteinExistence type="predicted"/>